<sequence>MIKATSSSEKTPRDSGSKQQKHAINTAQSTLDSMLKEWRQDAKSLSYEESLQALDLLLTQLQNDSVPVEELQRHYLQGKVYLEHCEALLNTVEQSVLQLDASNLKPNSDT</sequence>
<proteinExistence type="inferred from homology"/>
<dbReference type="RefSeq" id="WP_011824920.1">
    <property type="nucleotide sequence ID" value="NC_008820.1"/>
</dbReference>
<organism evidence="8 9">
    <name type="scientific">Prochlorococcus marinus (strain MIT 9303)</name>
    <dbReference type="NCBI Taxonomy" id="59922"/>
    <lineage>
        <taxon>Bacteria</taxon>
        <taxon>Bacillati</taxon>
        <taxon>Cyanobacteriota</taxon>
        <taxon>Cyanophyceae</taxon>
        <taxon>Synechococcales</taxon>
        <taxon>Prochlorococcaceae</taxon>
        <taxon>Prochlorococcus</taxon>
    </lineage>
</organism>
<dbReference type="InterPro" id="IPR003761">
    <property type="entry name" value="Exonuc_VII_S"/>
</dbReference>
<dbReference type="KEGG" id="pmf:P9303_02371"/>
<comment type="similarity">
    <text evidence="1">Belongs to the XseB family.</text>
</comment>
<evidence type="ECO:0000256" key="5">
    <source>
        <dbReference type="ARBA" id="ARBA00022839"/>
    </source>
</evidence>
<dbReference type="STRING" id="59922.P9303_02371"/>
<evidence type="ECO:0000313" key="8">
    <source>
        <dbReference type="EMBL" id="ABM76992.1"/>
    </source>
</evidence>
<dbReference type="BioCyc" id="PMAR59922:G1G80-228-MONOMER"/>
<dbReference type="NCBIfam" id="TIGR01280">
    <property type="entry name" value="xseB"/>
    <property type="match status" value="1"/>
</dbReference>
<reference evidence="8 9" key="1">
    <citation type="journal article" date="2007" name="PLoS Genet.">
        <title>Patterns and implications of gene gain and loss in the evolution of Prochlorococcus.</title>
        <authorList>
            <person name="Kettler G.C."/>
            <person name="Martiny A.C."/>
            <person name="Huang K."/>
            <person name="Zucker J."/>
            <person name="Coleman M.L."/>
            <person name="Rodrigue S."/>
            <person name="Chen F."/>
            <person name="Lapidus A."/>
            <person name="Ferriera S."/>
            <person name="Johnson J."/>
            <person name="Steglich C."/>
            <person name="Church G.M."/>
            <person name="Richardson P."/>
            <person name="Chisholm S.W."/>
        </authorList>
    </citation>
    <scope>NUCLEOTIDE SEQUENCE [LARGE SCALE GENOMIC DNA]</scope>
    <source>
        <strain evidence="8 9">MIT 9303</strain>
    </source>
</reference>
<dbReference type="EC" id="3.1.11.6" evidence="6"/>
<keyword evidence="2" id="KW-0963">Cytoplasm</keyword>
<dbReference type="SUPFAM" id="SSF116842">
    <property type="entry name" value="XseB-like"/>
    <property type="match status" value="1"/>
</dbReference>
<accession>A2C682</accession>
<evidence type="ECO:0000256" key="2">
    <source>
        <dbReference type="ARBA" id="ARBA00022490"/>
    </source>
</evidence>
<keyword evidence="5" id="KW-0269">Exonuclease</keyword>
<dbReference type="Proteomes" id="UP000002274">
    <property type="component" value="Chromosome"/>
</dbReference>
<keyword evidence="4" id="KW-0378">Hydrolase</keyword>
<keyword evidence="3" id="KW-0540">Nuclease</keyword>
<evidence type="ECO:0000256" key="7">
    <source>
        <dbReference type="SAM" id="MobiDB-lite"/>
    </source>
</evidence>
<dbReference type="GO" id="GO:0006308">
    <property type="term" value="P:DNA catabolic process"/>
    <property type="evidence" value="ECO:0007669"/>
    <property type="project" value="UniProtKB-UniRule"/>
</dbReference>
<name>A2C682_PROM3</name>
<dbReference type="EMBL" id="CP000554">
    <property type="protein sequence ID" value="ABM76992.1"/>
    <property type="molecule type" value="Genomic_DNA"/>
</dbReference>
<evidence type="ECO:0000256" key="4">
    <source>
        <dbReference type="ARBA" id="ARBA00022801"/>
    </source>
</evidence>
<evidence type="ECO:0000256" key="1">
    <source>
        <dbReference type="ARBA" id="ARBA00009998"/>
    </source>
</evidence>
<dbReference type="Gene3D" id="1.10.287.1040">
    <property type="entry name" value="Exonuclease VII, small subunit"/>
    <property type="match status" value="1"/>
</dbReference>
<evidence type="ECO:0000256" key="6">
    <source>
        <dbReference type="NCBIfam" id="TIGR01280"/>
    </source>
</evidence>
<dbReference type="InterPro" id="IPR037004">
    <property type="entry name" value="Exonuc_VII_ssu_sf"/>
</dbReference>
<dbReference type="GO" id="GO:0009318">
    <property type="term" value="C:exodeoxyribonuclease VII complex"/>
    <property type="evidence" value="ECO:0007669"/>
    <property type="project" value="UniProtKB-UniRule"/>
</dbReference>
<evidence type="ECO:0000256" key="3">
    <source>
        <dbReference type="ARBA" id="ARBA00022722"/>
    </source>
</evidence>
<evidence type="ECO:0000313" key="9">
    <source>
        <dbReference type="Proteomes" id="UP000002274"/>
    </source>
</evidence>
<protein>
    <recommendedName>
        <fullName evidence="6">Exodeoxyribonuclease VII small subunit</fullName>
        <ecNumber evidence="6">3.1.11.6</ecNumber>
    </recommendedName>
</protein>
<feature type="region of interest" description="Disordered" evidence="7">
    <location>
        <begin position="1"/>
        <end position="26"/>
    </location>
</feature>
<gene>
    <name evidence="8" type="ordered locus">P9303_02371</name>
</gene>
<dbReference type="AlphaFoldDB" id="A2C682"/>
<dbReference type="HOGENOM" id="CLU_173296_0_0_3"/>
<dbReference type="GO" id="GO:0008855">
    <property type="term" value="F:exodeoxyribonuclease VII activity"/>
    <property type="evidence" value="ECO:0007669"/>
    <property type="project" value="UniProtKB-UniRule"/>
</dbReference>
<dbReference type="Pfam" id="PF02609">
    <property type="entry name" value="Exonuc_VII_S"/>
    <property type="match status" value="1"/>
</dbReference>